<keyword evidence="1" id="KW-0812">Transmembrane</keyword>
<keyword evidence="1" id="KW-0472">Membrane</keyword>
<feature type="transmembrane region" description="Helical" evidence="1">
    <location>
        <begin position="12"/>
        <end position="42"/>
    </location>
</feature>
<dbReference type="EMBL" id="MEYQ01000051">
    <property type="protein sequence ID" value="OGD38218.1"/>
    <property type="molecule type" value="Genomic_DNA"/>
</dbReference>
<reference evidence="2 3" key="1">
    <citation type="journal article" date="2016" name="Nat. Commun.">
        <title>Thousands of microbial genomes shed light on interconnected biogeochemical processes in an aquifer system.</title>
        <authorList>
            <person name="Anantharaman K."/>
            <person name="Brown C.T."/>
            <person name="Hug L.A."/>
            <person name="Sharon I."/>
            <person name="Castelle C.J."/>
            <person name="Probst A.J."/>
            <person name="Thomas B.C."/>
            <person name="Singh A."/>
            <person name="Wilkins M.J."/>
            <person name="Karaoz U."/>
            <person name="Brodie E.L."/>
            <person name="Williams K.H."/>
            <person name="Hubbard S.S."/>
            <person name="Banfield J.F."/>
        </authorList>
    </citation>
    <scope>NUCLEOTIDE SEQUENCE [LARGE SCALE GENOMIC DNA]</scope>
</reference>
<evidence type="ECO:0000313" key="2">
    <source>
        <dbReference type="EMBL" id="OGD38218.1"/>
    </source>
</evidence>
<feature type="transmembrane region" description="Helical" evidence="1">
    <location>
        <begin position="88"/>
        <end position="109"/>
    </location>
</feature>
<feature type="transmembrane region" description="Helical" evidence="1">
    <location>
        <begin position="54"/>
        <end position="76"/>
    </location>
</feature>
<evidence type="ECO:0000256" key="1">
    <source>
        <dbReference type="SAM" id="Phobius"/>
    </source>
</evidence>
<sequence length="117" mass="12948">MNNKVTNAIFTVFLLIFMILDLSGIKYASVAGIMTASLYAFLHSRTIGSPISLKMGYLFISLFLIMGGTAEIMLAGKEISMFSKFPGLVILQVYLFSGAIVSFGIYFLLDRNKKNKK</sequence>
<organism evidence="2 3">
    <name type="scientific">Candidatus Azambacteria bacterium RIFCSPLOWO2_01_FULL_37_9</name>
    <dbReference type="NCBI Taxonomy" id="1797297"/>
    <lineage>
        <taxon>Bacteria</taxon>
        <taxon>Candidatus Azamiibacteriota</taxon>
    </lineage>
</organism>
<proteinExistence type="predicted"/>
<evidence type="ECO:0000313" key="3">
    <source>
        <dbReference type="Proteomes" id="UP000177947"/>
    </source>
</evidence>
<name>A0A1F5C5S8_9BACT</name>
<dbReference type="Proteomes" id="UP000177947">
    <property type="component" value="Unassembled WGS sequence"/>
</dbReference>
<accession>A0A1F5C5S8</accession>
<protein>
    <submittedName>
        <fullName evidence="2">Uncharacterized protein</fullName>
    </submittedName>
</protein>
<keyword evidence="1" id="KW-1133">Transmembrane helix</keyword>
<gene>
    <name evidence="2" type="ORF">A2907_02515</name>
</gene>
<dbReference type="AlphaFoldDB" id="A0A1F5C5S8"/>
<comment type="caution">
    <text evidence="2">The sequence shown here is derived from an EMBL/GenBank/DDBJ whole genome shotgun (WGS) entry which is preliminary data.</text>
</comment>